<gene>
    <name evidence="2" type="ORF">PCOR1329_LOCUS13447</name>
</gene>
<feature type="compositionally biased region" description="Basic and acidic residues" evidence="1">
    <location>
        <begin position="194"/>
        <end position="209"/>
    </location>
</feature>
<feature type="compositionally biased region" description="Basic residues" evidence="1">
    <location>
        <begin position="334"/>
        <end position="343"/>
    </location>
</feature>
<keyword evidence="3" id="KW-1185">Reference proteome</keyword>
<reference evidence="2" key="1">
    <citation type="submission" date="2023-10" db="EMBL/GenBank/DDBJ databases">
        <authorList>
            <person name="Chen Y."/>
            <person name="Shah S."/>
            <person name="Dougan E. K."/>
            <person name="Thang M."/>
            <person name="Chan C."/>
        </authorList>
    </citation>
    <scope>NUCLEOTIDE SEQUENCE [LARGE SCALE GENOMIC DNA]</scope>
</reference>
<name>A0ABN9QNA7_9DINO</name>
<feature type="region of interest" description="Disordered" evidence="1">
    <location>
        <begin position="262"/>
        <end position="285"/>
    </location>
</feature>
<organism evidence="2 3">
    <name type="scientific">Prorocentrum cordatum</name>
    <dbReference type="NCBI Taxonomy" id="2364126"/>
    <lineage>
        <taxon>Eukaryota</taxon>
        <taxon>Sar</taxon>
        <taxon>Alveolata</taxon>
        <taxon>Dinophyceae</taxon>
        <taxon>Prorocentrales</taxon>
        <taxon>Prorocentraceae</taxon>
        <taxon>Prorocentrum</taxon>
    </lineage>
</organism>
<evidence type="ECO:0000313" key="3">
    <source>
        <dbReference type="Proteomes" id="UP001189429"/>
    </source>
</evidence>
<evidence type="ECO:0000256" key="1">
    <source>
        <dbReference type="SAM" id="MobiDB-lite"/>
    </source>
</evidence>
<protein>
    <submittedName>
        <fullName evidence="2">Uncharacterized protein</fullName>
    </submittedName>
</protein>
<comment type="caution">
    <text evidence="2">The sequence shown here is derived from an EMBL/GenBank/DDBJ whole genome shotgun (WGS) entry which is preliminary data.</text>
</comment>
<dbReference type="Proteomes" id="UP001189429">
    <property type="component" value="Unassembled WGS sequence"/>
</dbReference>
<feature type="compositionally biased region" description="Low complexity" evidence="1">
    <location>
        <begin position="310"/>
        <end position="327"/>
    </location>
</feature>
<feature type="region of interest" description="Disordered" evidence="1">
    <location>
        <begin position="310"/>
        <end position="343"/>
    </location>
</feature>
<feature type="region of interest" description="Disordered" evidence="1">
    <location>
        <begin position="36"/>
        <end position="87"/>
    </location>
</feature>
<feature type="compositionally biased region" description="Gly residues" evidence="1">
    <location>
        <begin position="1"/>
        <end position="19"/>
    </location>
</feature>
<feature type="compositionally biased region" description="Gly residues" evidence="1">
    <location>
        <begin position="57"/>
        <end position="66"/>
    </location>
</feature>
<proteinExistence type="predicted"/>
<feature type="region of interest" description="Disordered" evidence="1">
    <location>
        <begin position="1"/>
        <end position="21"/>
    </location>
</feature>
<evidence type="ECO:0000313" key="2">
    <source>
        <dbReference type="EMBL" id="CAK0807615.1"/>
    </source>
</evidence>
<dbReference type="EMBL" id="CAUYUJ010003969">
    <property type="protein sequence ID" value="CAK0807615.1"/>
    <property type="molecule type" value="Genomic_DNA"/>
</dbReference>
<feature type="region of interest" description="Disordered" evidence="1">
    <location>
        <begin position="194"/>
        <end position="222"/>
    </location>
</feature>
<sequence>GVGKNAGGGKGAGSAGGAAGLSKQQLDAIAKRVSTLAAAAGATPPPAAGSPPAGAAPGRGKGSRGTGKGKDAAVPASEVADTSDRDKKIEQLELLVSTYQQLSWRPAAELDASVMPDVAAKLQQARADLVDARAAQAASLPPAQRMARCHTRVQRAAEKVEKIKNQISELEKTQQELQQQLDANIQSMDEQKKRLEQAMDDQQREEQDAKSVWADTAPDEVPESLAEFTKTSKAKIEEAKKKFADNADILQFINDMASMVGTLPEKAEPPPSPAPSTTDTPIFDSEFFKTEMESLAKHVPKKELEAIQKARAAYQDQQAAAARQLGAPSSKGTGSRRGHRPYG</sequence>
<feature type="non-terminal residue" evidence="2">
    <location>
        <position position="1"/>
    </location>
</feature>
<accession>A0ABN9QNA7</accession>